<reference evidence="5" key="1">
    <citation type="submission" date="2017-02" db="UniProtKB">
        <authorList>
            <consortium name="WormBaseParasite"/>
        </authorList>
    </citation>
    <scope>IDENTIFICATION</scope>
</reference>
<feature type="coiled-coil region" evidence="1">
    <location>
        <begin position="53"/>
        <end position="80"/>
    </location>
</feature>
<dbReference type="EMBL" id="UZAF01016472">
    <property type="protein sequence ID" value="VDO28514.1"/>
    <property type="molecule type" value="Genomic_DNA"/>
</dbReference>
<keyword evidence="1" id="KW-0175">Coiled coil</keyword>
<feature type="signal peptide" evidence="2">
    <location>
        <begin position="1"/>
        <end position="17"/>
    </location>
</feature>
<reference evidence="3 4" key="2">
    <citation type="submission" date="2018-11" db="EMBL/GenBank/DDBJ databases">
        <authorList>
            <consortium name="Pathogen Informatics"/>
        </authorList>
    </citation>
    <scope>NUCLEOTIDE SEQUENCE [LARGE SCALE GENOMIC DNA]</scope>
    <source>
        <strain evidence="3 4">MHpl1</strain>
    </source>
</reference>
<name>A0A0N4W7Z2_HAEPC</name>
<dbReference type="Proteomes" id="UP000268014">
    <property type="component" value="Unassembled WGS sequence"/>
</dbReference>
<dbReference type="WBParaSite" id="HPLM_0000629001-mRNA-1">
    <property type="protein sequence ID" value="HPLM_0000629001-mRNA-1"/>
    <property type="gene ID" value="HPLM_0000629001"/>
</dbReference>
<protein>
    <submittedName>
        <fullName evidence="3 5">Uncharacterized protein</fullName>
    </submittedName>
</protein>
<evidence type="ECO:0000313" key="3">
    <source>
        <dbReference type="EMBL" id="VDO28514.1"/>
    </source>
</evidence>
<keyword evidence="2" id="KW-0732">Signal</keyword>
<organism evidence="5">
    <name type="scientific">Haemonchus placei</name>
    <name type="common">Barber's pole worm</name>
    <dbReference type="NCBI Taxonomy" id="6290"/>
    <lineage>
        <taxon>Eukaryota</taxon>
        <taxon>Metazoa</taxon>
        <taxon>Ecdysozoa</taxon>
        <taxon>Nematoda</taxon>
        <taxon>Chromadorea</taxon>
        <taxon>Rhabditida</taxon>
        <taxon>Rhabditina</taxon>
        <taxon>Rhabditomorpha</taxon>
        <taxon>Strongyloidea</taxon>
        <taxon>Trichostrongylidae</taxon>
        <taxon>Haemonchus</taxon>
    </lineage>
</organism>
<keyword evidence="4" id="KW-1185">Reference proteome</keyword>
<evidence type="ECO:0000256" key="1">
    <source>
        <dbReference type="SAM" id="Coils"/>
    </source>
</evidence>
<accession>A0A0N4W7Z2</accession>
<gene>
    <name evidence="3" type="ORF">HPLM_LOCUS6282</name>
</gene>
<sequence>MCFEVVRVLLALEVILACHYVPPNPEQVLVGKTEYPAQSRSRRDASWDWIRIKIEYDASVNQLNEEKRKMLERLVAVAHDYFESTLKVKRLLSLQLPQWVVLQFFVVLSIMTEPFPC</sequence>
<feature type="chain" id="PRO_5043123539" evidence="2">
    <location>
        <begin position="18"/>
        <end position="117"/>
    </location>
</feature>
<dbReference type="OrthoDB" id="5895647at2759"/>
<evidence type="ECO:0000313" key="4">
    <source>
        <dbReference type="Proteomes" id="UP000268014"/>
    </source>
</evidence>
<proteinExistence type="predicted"/>
<evidence type="ECO:0000256" key="2">
    <source>
        <dbReference type="SAM" id="SignalP"/>
    </source>
</evidence>
<evidence type="ECO:0000313" key="5">
    <source>
        <dbReference type="WBParaSite" id="HPLM_0000629001-mRNA-1"/>
    </source>
</evidence>
<dbReference type="AlphaFoldDB" id="A0A0N4W7Z2"/>